<evidence type="ECO:0000259" key="2">
    <source>
        <dbReference type="Pfam" id="PF13699"/>
    </source>
</evidence>
<dbReference type="AlphaFoldDB" id="A0A5M6DSN9"/>
<dbReference type="EMBL" id="VWSF01000003">
    <property type="protein sequence ID" value="KAA5548435.1"/>
    <property type="molecule type" value="Genomic_DNA"/>
</dbReference>
<gene>
    <name evidence="3" type="ORF">F0145_06830</name>
</gene>
<reference evidence="3 4" key="1">
    <citation type="submission" date="2019-09" db="EMBL/GenBank/DDBJ databases">
        <title>Genome sequence and assembly of Adhaeribacter sp.</title>
        <authorList>
            <person name="Chhetri G."/>
        </authorList>
    </citation>
    <scope>NUCLEOTIDE SEQUENCE [LARGE SCALE GENOMIC DNA]</scope>
    <source>
        <strain evidence="3 4">DK36</strain>
    </source>
</reference>
<evidence type="ECO:0000313" key="3">
    <source>
        <dbReference type="EMBL" id="KAA5548435.1"/>
    </source>
</evidence>
<keyword evidence="4" id="KW-1185">Reference proteome</keyword>
<feature type="compositionally biased region" description="Basic and acidic residues" evidence="1">
    <location>
        <begin position="40"/>
        <end position="89"/>
    </location>
</feature>
<dbReference type="Proteomes" id="UP000323426">
    <property type="component" value="Unassembled WGS sequence"/>
</dbReference>
<protein>
    <submittedName>
        <fullName evidence="3">DUF4157 domain-containing protein</fullName>
    </submittedName>
</protein>
<feature type="domain" description="eCIS core" evidence="2">
    <location>
        <begin position="133"/>
        <end position="207"/>
    </location>
</feature>
<comment type="caution">
    <text evidence="3">The sequence shown here is derived from an EMBL/GenBank/DDBJ whole genome shotgun (WGS) entry which is preliminary data.</text>
</comment>
<organism evidence="3 4">
    <name type="scientific">Adhaeribacter rhizoryzae</name>
    <dbReference type="NCBI Taxonomy" id="2607907"/>
    <lineage>
        <taxon>Bacteria</taxon>
        <taxon>Pseudomonadati</taxon>
        <taxon>Bacteroidota</taxon>
        <taxon>Cytophagia</taxon>
        <taxon>Cytophagales</taxon>
        <taxon>Hymenobacteraceae</taxon>
        <taxon>Adhaeribacter</taxon>
    </lineage>
</organism>
<feature type="compositionally biased region" description="Polar residues" evidence="1">
    <location>
        <begin position="1"/>
        <end position="15"/>
    </location>
</feature>
<accession>A0A5M6DSN9</accession>
<evidence type="ECO:0000256" key="1">
    <source>
        <dbReference type="SAM" id="MobiDB-lite"/>
    </source>
</evidence>
<dbReference type="InterPro" id="IPR025295">
    <property type="entry name" value="eCIS_core_dom"/>
</dbReference>
<sequence length="208" mass="23636">MRVYSRRTNPPTKDQQPFFGAKDNITNKAQPFFKASNIQRKKEAVRKAGEPEQKKPEEEAKMQKKDQEIEEPKVQKAPDPEKEPQDKVQSKTLHRKVKYSSETIRQLGPAGAAEVNPALEQRLLASKGNGFALPDDLLQELNSKMQYDFSSVIIHTDAEAVKMAEELGALAFTHGNDIYFNRHQYAPYASSGRQLLVHELTHVMQQAY</sequence>
<dbReference type="RefSeq" id="WP_150087566.1">
    <property type="nucleotide sequence ID" value="NZ_VWSF01000003.1"/>
</dbReference>
<dbReference type="Pfam" id="PF13699">
    <property type="entry name" value="eCIS_core"/>
    <property type="match status" value="1"/>
</dbReference>
<feature type="region of interest" description="Disordered" evidence="1">
    <location>
        <begin position="1"/>
        <end position="99"/>
    </location>
</feature>
<name>A0A5M6DSN9_9BACT</name>
<evidence type="ECO:0000313" key="4">
    <source>
        <dbReference type="Proteomes" id="UP000323426"/>
    </source>
</evidence>
<proteinExistence type="predicted"/>